<keyword evidence="2" id="KW-0732">Signal</keyword>
<accession>A0A061QGZ9</accession>
<dbReference type="AlphaFoldDB" id="A0A061QGZ9"/>
<feature type="signal peptide" evidence="2">
    <location>
        <begin position="1"/>
        <end position="26"/>
    </location>
</feature>
<keyword evidence="1" id="KW-0472">Membrane</keyword>
<sequence length="434" mass="48220">LKSMNSLFSLFYFCFTFSFTFQTVIAGACTGLGRRFCGGERGQVQECPEICRSEVCGREESSSRMQHPGARPEFPTWEDFSQTGLFDNVYISGDYICLASCWYQPWDAFCERSTTFLGETFCTHLNCEHDVASDSGDDGNRYSGCHPDENGDRKRGWHKPTCKECQTVFKFACQNNYLTTSSSETEVKKSSSSDKSSSGVQIQAEGFSGNISTVINYFDEPNISAVWKALFFNEIPDDELILETVVNLVVQFEGNSVSDKSAVKAVAKLAGVSESEVVVLQKVSPQEVFSFNRTSVPLTVSFGIVSPDPDNTMANLLLMKDQQFTEAFSRNGNVSYLPNSMSVDVRNVPQSYLNSIELQTEHKEKSLEPFSWMYIGVGLVSAFLVLLSVGAAILVFRRYRAENDFAAPISKDLGKSLSIKDEITAHVDKVEDSI</sequence>
<evidence type="ECO:0000313" key="3">
    <source>
        <dbReference type="EMBL" id="JAC59707.1"/>
    </source>
</evidence>
<evidence type="ECO:0000256" key="1">
    <source>
        <dbReference type="SAM" id="Phobius"/>
    </source>
</evidence>
<organism evidence="3">
    <name type="scientific">Tetraselmis sp. GSL018</name>
    <dbReference type="NCBI Taxonomy" id="582737"/>
    <lineage>
        <taxon>Eukaryota</taxon>
        <taxon>Viridiplantae</taxon>
        <taxon>Chlorophyta</taxon>
        <taxon>core chlorophytes</taxon>
        <taxon>Chlorodendrophyceae</taxon>
        <taxon>Chlorodendrales</taxon>
        <taxon>Chlorodendraceae</taxon>
        <taxon>Tetraselmis</taxon>
    </lineage>
</organism>
<feature type="transmembrane region" description="Helical" evidence="1">
    <location>
        <begin position="372"/>
        <end position="396"/>
    </location>
</feature>
<gene>
    <name evidence="3" type="ORF">TSPGSL018_30793</name>
</gene>
<name>A0A061QGZ9_9CHLO</name>
<keyword evidence="1" id="KW-1133">Transmembrane helix</keyword>
<reference evidence="3" key="1">
    <citation type="submission" date="2014-05" db="EMBL/GenBank/DDBJ databases">
        <title>The transcriptome of the halophilic microalga Tetraselmis sp. GSL018 isolated from the Great Salt Lake, Utah.</title>
        <authorList>
            <person name="Jinkerson R.E."/>
            <person name="D'Adamo S."/>
            <person name="Posewitz M.C."/>
        </authorList>
    </citation>
    <scope>NUCLEOTIDE SEQUENCE</scope>
    <source>
        <strain evidence="3">GSL018</strain>
    </source>
</reference>
<proteinExistence type="predicted"/>
<feature type="non-terminal residue" evidence="3">
    <location>
        <position position="1"/>
    </location>
</feature>
<evidence type="ECO:0000256" key="2">
    <source>
        <dbReference type="SAM" id="SignalP"/>
    </source>
</evidence>
<keyword evidence="1" id="KW-0812">Transmembrane</keyword>
<dbReference type="EMBL" id="GBEZ01027627">
    <property type="protein sequence ID" value="JAC59707.1"/>
    <property type="molecule type" value="Transcribed_RNA"/>
</dbReference>
<feature type="chain" id="PRO_5001609926" evidence="2">
    <location>
        <begin position="27"/>
        <end position="434"/>
    </location>
</feature>
<protein>
    <submittedName>
        <fullName evidence="3">Uncharacterized protein</fullName>
    </submittedName>
</protein>